<gene>
    <name evidence="2" type="ORF">B0H63DRAFT_543748</name>
</gene>
<evidence type="ECO:0000313" key="2">
    <source>
        <dbReference type="EMBL" id="KAK3385438.1"/>
    </source>
</evidence>
<dbReference type="AlphaFoldDB" id="A0AAE0NPT3"/>
<reference evidence="2" key="2">
    <citation type="submission" date="2023-06" db="EMBL/GenBank/DDBJ databases">
        <authorList>
            <consortium name="Lawrence Berkeley National Laboratory"/>
            <person name="Haridas S."/>
            <person name="Hensen N."/>
            <person name="Bonometti L."/>
            <person name="Westerberg I."/>
            <person name="Brannstrom I.O."/>
            <person name="Guillou S."/>
            <person name="Cros-Aarteil S."/>
            <person name="Calhoun S."/>
            <person name="Kuo A."/>
            <person name="Mondo S."/>
            <person name="Pangilinan J."/>
            <person name="Riley R."/>
            <person name="LaButti K."/>
            <person name="Andreopoulos B."/>
            <person name="Lipzen A."/>
            <person name="Chen C."/>
            <person name="Yanf M."/>
            <person name="Daum C."/>
            <person name="Ng V."/>
            <person name="Clum A."/>
            <person name="Steindorff A."/>
            <person name="Ohm R."/>
            <person name="Martin F."/>
            <person name="Silar P."/>
            <person name="Natvig D."/>
            <person name="Lalanne C."/>
            <person name="Gautier V."/>
            <person name="Ament-velasquez S.L."/>
            <person name="Kruys A."/>
            <person name="Hutchinson M.I."/>
            <person name="Powell A.J."/>
            <person name="Barry K."/>
            <person name="Miller A.N."/>
            <person name="Grigoriev I.V."/>
            <person name="Debuchy R."/>
            <person name="Gladieux P."/>
            <person name="Thoren M.H."/>
            <person name="Johannesson H."/>
        </authorList>
    </citation>
    <scope>NUCLEOTIDE SEQUENCE</scope>
    <source>
        <strain evidence="2">CBS 232.78</strain>
    </source>
</reference>
<proteinExistence type="predicted"/>
<dbReference type="Proteomes" id="UP001285441">
    <property type="component" value="Unassembled WGS sequence"/>
</dbReference>
<reference evidence="2" key="1">
    <citation type="journal article" date="2023" name="Mol. Phylogenet. Evol.">
        <title>Genome-scale phylogeny and comparative genomics of the fungal order Sordariales.</title>
        <authorList>
            <person name="Hensen N."/>
            <person name="Bonometti L."/>
            <person name="Westerberg I."/>
            <person name="Brannstrom I.O."/>
            <person name="Guillou S."/>
            <person name="Cros-Aarteil S."/>
            <person name="Calhoun S."/>
            <person name="Haridas S."/>
            <person name="Kuo A."/>
            <person name="Mondo S."/>
            <person name="Pangilinan J."/>
            <person name="Riley R."/>
            <person name="LaButti K."/>
            <person name="Andreopoulos B."/>
            <person name="Lipzen A."/>
            <person name="Chen C."/>
            <person name="Yan M."/>
            <person name="Daum C."/>
            <person name="Ng V."/>
            <person name="Clum A."/>
            <person name="Steindorff A."/>
            <person name="Ohm R.A."/>
            <person name="Martin F."/>
            <person name="Silar P."/>
            <person name="Natvig D.O."/>
            <person name="Lalanne C."/>
            <person name="Gautier V."/>
            <person name="Ament-Velasquez S.L."/>
            <person name="Kruys A."/>
            <person name="Hutchinson M.I."/>
            <person name="Powell A.J."/>
            <person name="Barry K."/>
            <person name="Miller A.N."/>
            <person name="Grigoriev I.V."/>
            <person name="Debuchy R."/>
            <person name="Gladieux P."/>
            <person name="Hiltunen Thoren M."/>
            <person name="Johannesson H."/>
        </authorList>
    </citation>
    <scope>NUCLEOTIDE SEQUENCE</scope>
    <source>
        <strain evidence="2">CBS 232.78</strain>
    </source>
</reference>
<evidence type="ECO:0000256" key="1">
    <source>
        <dbReference type="SAM" id="Coils"/>
    </source>
</evidence>
<comment type="caution">
    <text evidence="2">The sequence shown here is derived from an EMBL/GenBank/DDBJ whole genome shotgun (WGS) entry which is preliminary data.</text>
</comment>
<evidence type="ECO:0000313" key="3">
    <source>
        <dbReference type="Proteomes" id="UP001285441"/>
    </source>
</evidence>
<protein>
    <submittedName>
        <fullName evidence="2">Uncharacterized protein</fullName>
    </submittedName>
</protein>
<organism evidence="2 3">
    <name type="scientific">Podospora didyma</name>
    <dbReference type="NCBI Taxonomy" id="330526"/>
    <lineage>
        <taxon>Eukaryota</taxon>
        <taxon>Fungi</taxon>
        <taxon>Dikarya</taxon>
        <taxon>Ascomycota</taxon>
        <taxon>Pezizomycotina</taxon>
        <taxon>Sordariomycetes</taxon>
        <taxon>Sordariomycetidae</taxon>
        <taxon>Sordariales</taxon>
        <taxon>Podosporaceae</taxon>
        <taxon>Podospora</taxon>
    </lineage>
</organism>
<dbReference type="EMBL" id="JAULSW010000004">
    <property type="protein sequence ID" value="KAK3385438.1"/>
    <property type="molecule type" value="Genomic_DNA"/>
</dbReference>
<sequence length="298" mass="34175">MADAIKEKDEKTAEQIQELAEHVEQKIEMVERERASLAKAIEDKNKMHTEQFETHAIGLSLRPRSRPASENMIDRDICITISNGHFAFIAQHWTGETHMPRLFCAMGWDSETLVQRYDEPEGNTEDDSDSDDQTQVKAYKMEIFRVQPYVRYTNLHNADFQEKFRRSVICHASFGQPNVYIIEILNQGPQQASTPAGGIREVHQVLCPNPREEDQDMVNRIWWGHDNTYVAELQSWIIIFTNGEVAYSRRGSKSNSKFDPFELEGFATRNFGCDFGLIEESKMKATPRSSNPISKPGA</sequence>
<feature type="coiled-coil region" evidence="1">
    <location>
        <begin position="6"/>
        <end position="47"/>
    </location>
</feature>
<keyword evidence="1" id="KW-0175">Coiled coil</keyword>
<keyword evidence="3" id="KW-1185">Reference proteome</keyword>
<name>A0AAE0NPT3_9PEZI</name>
<accession>A0AAE0NPT3</accession>